<dbReference type="GO" id="GO:0170057">
    <property type="term" value="F:RNA ligase (GTP) activity"/>
    <property type="evidence" value="ECO:0007669"/>
    <property type="project" value="UniProtKB-EC"/>
</dbReference>
<dbReference type="SUPFAM" id="SSF103365">
    <property type="entry name" value="Hypothetical protein PH1602"/>
    <property type="match status" value="1"/>
</dbReference>
<evidence type="ECO:0000256" key="11">
    <source>
        <dbReference type="PIRSR" id="PIRSR601233-3"/>
    </source>
</evidence>
<keyword evidence="2" id="KW-0436">Ligase</keyword>
<feature type="binding site" evidence="10">
    <location>
        <begin position="324"/>
        <end position="327"/>
    </location>
    <ligand>
        <name>GMP</name>
        <dbReference type="ChEBI" id="CHEBI:58115"/>
    </ligand>
</feature>
<evidence type="ECO:0000313" key="13">
    <source>
        <dbReference type="Proteomes" id="UP000824267"/>
    </source>
</evidence>
<evidence type="ECO:0000256" key="8">
    <source>
        <dbReference type="ARBA" id="ARBA00047746"/>
    </source>
</evidence>
<dbReference type="InterPro" id="IPR036025">
    <property type="entry name" value="RtcB-like_sf"/>
</dbReference>
<keyword evidence="7 11" id="KW-0464">Manganese</keyword>
<dbReference type="Pfam" id="PF01139">
    <property type="entry name" value="RtcB"/>
    <property type="match status" value="1"/>
</dbReference>
<keyword evidence="4 10" id="KW-0547">Nucleotide-binding</keyword>
<dbReference type="GO" id="GO:0030145">
    <property type="term" value="F:manganese ion binding"/>
    <property type="evidence" value="ECO:0007669"/>
    <property type="project" value="TreeGrafter"/>
</dbReference>
<dbReference type="EC" id="6.5.1.8" evidence="1"/>
<dbReference type="Gene3D" id="3.90.1860.10">
    <property type="entry name" value="tRNA-splicing ligase RtcB"/>
    <property type="match status" value="1"/>
</dbReference>
<proteinExistence type="predicted"/>
<feature type="binding site" evidence="11">
    <location>
        <position position="272"/>
    </location>
    <ligand>
        <name>Mn(2+)</name>
        <dbReference type="ChEBI" id="CHEBI:29035"/>
        <label>2</label>
    </ligand>
</feature>
<comment type="caution">
    <text evidence="12">The sequence shown here is derived from an EMBL/GenBank/DDBJ whole genome shotgun (WGS) entry which is preliminary data.</text>
</comment>
<sequence length="399" mass="44951">MIIEGRYTSAKIFTNNIEDAALLWIKAQCDDPAFEGIQIVQMPDVHAGNSCNIGTAYRVGAYLNPDHVGVDIGCTISMHRLSAVVASTDYALFEHKIRETIPTGMDICRKNSLDEKELYRFLNTSYQKARSTSPYLINEAPRIDARFISDFCRRIKLQEAVFYKSLGTLGGGNHFIEYGEDDKTGEGWLTIHCGSRNLGMKVANHWHNIAQNSKRTKFIGYLCGDTLNGYLSDMVLAQAYALYNHHIIRDRIFAILQKFNKAKCEESVFTTHNYISVCEDYPMLRKGAVEAKEGARFCLPFNMRDGIAICMGKGNVEWNYSAPHGAGRAMSRNAAKKNIEMEDFENSMEGIFSTSVCHNTLDESPQAYKPKEEILRLIEPTAEVVAMVKPRLNIKDIPK</sequence>
<dbReference type="GO" id="GO:0042245">
    <property type="term" value="P:RNA repair"/>
    <property type="evidence" value="ECO:0007669"/>
    <property type="project" value="UniProtKB-KW"/>
</dbReference>
<feature type="binding site" evidence="11">
    <location>
        <position position="71"/>
    </location>
    <ligand>
        <name>Mn(2+)</name>
        <dbReference type="ChEBI" id="CHEBI:29035"/>
        <label>1</label>
    </ligand>
</feature>
<evidence type="ECO:0000256" key="1">
    <source>
        <dbReference type="ARBA" id="ARBA00012726"/>
    </source>
</evidence>
<comment type="cofactor">
    <cofactor evidence="11">
        <name>Mn(2+)</name>
        <dbReference type="ChEBI" id="CHEBI:29035"/>
    </cofactor>
    <text evidence="11">Binds 2 manganese ions per subunit.</text>
</comment>
<dbReference type="GO" id="GO:0006396">
    <property type="term" value="P:RNA processing"/>
    <property type="evidence" value="ECO:0007669"/>
    <property type="project" value="InterPro"/>
</dbReference>
<reference evidence="12" key="2">
    <citation type="submission" date="2021-04" db="EMBL/GenBank/DDBJ databases">
        <authorList>
            <person name="Gilroy R."/>
        </authorList>
    </citation>
    <scope>NUCLEOTIDE SEQUENCE</scope>
    <source>
        <strain evidence="12">Gambia16-930</strain>
    </source>
</reference>
<accession>A0A9D1RGF3</accession>
<evidence type="ECO:0000256" key="10">
    <source>
        <dbReference type="PIRSR" id="PIRSR601233-2"/>
    </source>
</evidence>
<evidence type="ECO:0000256" key="2">
    <source>
        <dbReference type="ARBA" id="ARBA00022598"/>
    </source>
</evidence>
<evidence type="ECO:0000256" key="7">
    <source>
        <dbReference type="ARBA" id="ARBA00023211"/>
    </source>
</evidence>
<feature type="binding site" evidence="10">
    <location>
        <begin position="173"/>
        <end position="177"/>
    </location>
    <ligand>
        <name>GMP</name>
        <dbReference type="ChEBI" id="CHEBI:58115"/>
    </ligand>
</feature>
<feature type="binding site" evidence="10">
    <location>
        <begin position="300"/>
        <end position="303"/>
    </location>
    <ligand>
        <name>GMP</name>
        <dbReference type="ChEBI" id="CHEBI:58115"/>
    </ligand>
</feature>
<protein>
    <recommendedName>
        <fullName evidence="1">3'-phosphate/5'-hydroxy nucleic acid ligase</fullName>
        <ecNumber evidence="1">6.5.1.8</ecNumber>
    </recommendedName>
</protein>
<feature type="active site" description="GMP-histidine intermediate" evidence="9">
    <location>
        <position position="324"/>
    </location>
</feature>
<dbReference type="GO" id="GO:0006281">
    <property type="term" value="P:DNA repair"/>
    <property type="evidence" value="ECO:0007669"/>
    <property type="project" value="TreeGrafter"/>
</dbReference>
<evidence type="ECO:0000256" key="9">
    <source>
        <dbReference type="PIRSR" id="PIRSR601233-1"/>
    </source>
</evidence>
<dbReference type="EMBL" id="DXGG01000102">
    <property type="protein sequence ID" value="HIW87219.1"/>
    <property type="molecule type" value="Genomic_DNA"/>
</dbReference>
<dbReference type="InterPro" id="IPR052915">
    <property type="entry name" value="RtcB-like"/>
</dbReference>
<feature type="binding site" evidence="11">
    <location>
        <position position="192"/>
    </location>
    <ligand>
        <name>Mn(2+)</name>
        <dbReference type="ChEBI" id="CHEBI:29035"/>
        <label>2</label>
    </ligand>
</feature>
<name>A0A9D1RGF3_9BACT</name>
<dbReference type="GO" id="GO:0005525">
    <property type="term" value="F:GTP binding"/>
    <property type="evidence" value="ECO:0007669"/>
    <property type="project" value="UniProtKB-KW"/>
</dbReference>
<keyword evidence="6 10" id="KW-0342">GTP-binding</keyword>
<comment type="catalytic activity">
    <reaction evidence="8">
        <text>a 3'-end 3'-phospho-ribonucleotide-RNA + a 5'-end dephospho-ribonucleoside-RNA + GTP = a ribonucleotidyl-ribonucleotide-RNA + GMP + diphosphate</text>
        <dbReference type="Rhea" id="RHEA:68076"/>
        <dbReference type="Rhea" id="RHEA-COMP:10463"/>
        <dbReference type="Rhea" id="RHEA-COMP:13936"/>
        <dbReference type="Rhea" id="RHEA-COMP:17355"/>
        <dbReference type="ChEBI" id="CHEBI:33019"/>
        <dbReference type="ChEBI" id="CHEBI:37565"/>
        <dbReference type="ChEBI" id="CHEBI:58115"/>
        <dbReference type="ChEBI" id="CHEBI:83062"/>
        <dbReference type="ChEBI" id="CHEBI:138284"/>
        <dbReference type="ChEBI" id="CHEBI:173118"/>
        <dbReference type="EC" id="6.5.1.8"/>
    </reaction>
</comment>
<keyword evidence="3 11" id="KW-0479">Metal-binding</keyword>
<organism evidence="12 13">
    <name type="scientific">Candidatus Onthomorpha intestinigallinarum</name>
    <dbReference type="NCBI Taxonomy" id="2840880"/>
    <lineage>
        <taxon>Bacteria</taxon>
        <taxon>Pseudomonadati</taxon>
        <taxon>Bacteroidota</taxon>
        <taxon>Bacteroidia</taxon>
        <taxon>Bacteroidales</taxon>
        <taxon>Candidatus Onthomorpha</taxon>
    </lineage>
</organism>
<evidence type="ECO:0000256" key="5">
    <source>
        <dbReference type="ARBA" id="ARBA00022800"/>
    </source>
</evidence>
<gene>
    <name evidence="12" type="ORF">IAC47_02970</name>
</gene>
<dbReference type="InterPro" id="IPR001233">
    <property type="entry name" value="RtcB"/>
</dbReference>
<keyword evidence="5" id="KW-0692">RNA repair</keyword>
<dbReference type="Proteomes" id="UP000824267">
    <property type="component" value="Unassembled WGS sequence"/>
</dbReference>
<evidence type="ECO:0000256" key="6">
    <source>
        <dbReference type="ARBA" id="ARBA00023134"/>
    </source>
</evidence>
<dbReference type="PANTHER" id="PTHR43749">
    <property type="entry name" value="RNA-SPLICING LIGASE RTCB"/>
    <property type="match status" value="1"/>
</dbReference>
<reference evidence="12" key="1">
    <citation type="journal article" date="2021" name="PeerJ">
        <title>Extensive microbial diversity within the chicken gut microbiome revealed by metagenomics and culture.</title>
        <authorList>
            <person name="Gilroy R."/>
            <person name="Ravi A."/>
            <person name="Getino M."/>
            <person name="Pursley I."/>
            <person name="Horton D.L."/>
            <person name="Alikhan N.F."/>
            <person name="Baker D."/>
            <person name="Gharbi K."/>
            <person name="Hall N."/>
            <person name="Watson M."/>
            <person name="Adriaenssens E.M."/>
            <person name="Foster-Nyarko E."/>
            <person name="Jarju S."/>
            <person name="Secka A."/>
            <person name="Antonio M."/>
            <person name="Oren A."/>
            <person name="Chaudhuri R.R."/>
            <person name="La Ragione R."/>
            <person name="Hildebrand F."/>
            <person name="Pallen M.J."/>
        </authorList>
    </citation>
    <scope>NUCLEOTIDE SEQUENCE</scope>
    <source>
        <strain evidence="12">Gambia16-930</strain>
    </source>
</reference>
<evidence type="ECO:0000313" key="12">
    <source>
        <dbReference type="EMBL" id="HIW87219.1"/>
    </source>
</evidence>
<dbReference type="AlphaFoldDB" id="A0A9D1RGF3"/>
<dbReference type="GO" id="GO:0003909">
    <property type="term" value="F:DNA ligase activity"/>
    <property type="evidence" value="ECO:0007669"/>
    <property type="project" value="TreeGrafter"/>
</dbReference>
<feature type="binding site" evidence="10">
    <location>
        <begin position="272"/>
        <end position="273"/>
    </location>
    <ligand>
        <name>GMP</name>
        <dbReference type="ChEBI" id="CHEBI:58115"/>
    </ligand>
</feature>
<feature type="binding site" evidence="11">
    <location>
        <position position="174"/>
    </location>
    <ligand>
        <name>Mn(2+)</name>
        <dbReference type="ChEBI" id="CHEBI:29035"/>
        <label>1</label>
    </ligand>
</feature>
<dbReference type="PANTHER" id="PTHR43749:SF2">
    <property type="entry name" value="RNA-SPLICING LIGASE RTCB"/>
    <property type="match status" value="1"/>
</dbReference>
<evidence type="ECO:0000256" key="4">
    <source>
        <dbReference type="ARBA" id="ARBA00022741"/>
    </source>
</evidence>
<evidence type="ECO:0000256" key="3">
    <source>
        <dbReference type="ARBA" id="ARBA00022723"/>
    </source>
</evidence>